<keyword evidence="4" id="KW-1185">Reference proteome</keyword>
<feature type="chain" id="PRO_5047114102" evidence="2">
    <location>
        <begin position="28"/>
        <end position="144"/>
    </location>
</feature>
<reference evidence="3 4" key="1">
    <citation type="submission" date="2016-10" db="EMBL/GenBank/DDBJ databases">
        <authorList>
            <person name="Varghese N."/>
            <person name="Submissions S."/>
        </authorList>
    </citation>
    <scope>NUCLEOTIDE SEQUENCE [LARGE SCALE GENOMIC DNA]</scope>
    <source>
        <strain evidence="3 4">Nl1</strain>
    </source>
</reference>
<evidence type="ECO:0000313" key="4">
    <source>
        <dbReference type="Proteomes" id="UP000183471"/>
    </source>
</evidence>
<name>A0ABY0TFX0_9PROT</name>
<evidence type="ECO:0000313" key="3">
    <source>
        <dbReference type="EMBL" id="SDQ76014.1"/>
    </source>
</evidence>
<protein>
    <submittedName>
        <fullName evidence="3">Uncharacterized protein</fullName>
    </submittedName>
</protein>
<accession>A0ABY0TFX0</accession>
<dbReference type="EMBL" id="FNKY01000001">
    <property type="protein sequence ID" value="SDQ76014.1"/>
    <property type="molecule type" value="Genomic_DNA"/>
</dbReference>
<keyword evidence="2" id="KW-0732">Signal</keyword>
<gene>
    <name evidence="3" type="ORF">SAMN05216402_2178</name>
</gene>
<evidence type="ECO:0000256" key="1">
    <source>
        <dbReference type="SAM" id="MobiDB-lite"/>
    </source>
</evidence>
<dbReference type="Proteomes" id="UP000183471">
    <property type="component" value="Unassembled WGS sequence"/>
</dbReference>
<feature type="compositionally biased region" description="Polar residues" evidence="1">
    <location>
        <begin position="132"/>
        <end position="144"/>
    </location>
</feature>
<comment type="caution">
    <text evidence="3">The sequence shown here is derived from an EMBL/GenBank/DDBJ whole genome shotgun (WGS) entry which is preliminary data.</text>
</comment>
<feature type="signal peptide" evidence="2">
    <location>
        <begin position="1"/>
        <end position="27"/>
    </location>
</feature>
<sequence length="144" mass="15870">MKTKLAKVFAALSIVGLLASLNPSAFAAQSDDTSETSKIHAAAQNATTRSDHEAVAKYYEDAATQIQAKVEEQKQLLEHYEDKSYLYGRRAQDLQSHTTALVRHYEKTVKTHIQEAALHRQMASKLEENHAVSGTQTASAADEL</sequence>
<proteinExistence type="predicted"/>
<evidence type="ECO:0000256" key="2">
    <source>
        <dbReference type="SAM" id="SignalP"/>
    </source>
</evidence>
<dbReference type="RefSeq" id="WP_074632344.1">
    <property type="nucleotide sequence ID" value="NZ_FNKY01000001.1"/>
</dbReference>
<organism evidence="3 4">
    <name type="scientific">Nitrosospira multiformis</name>
    <dbReference type="NCBI Taxonomy" id="1231"/>
    <lineage>
        <taxon>Bacteria</taxon>
        <taxon>Pseudomonadati</taxon>
        <taxon>Pseudomonadota</taxon>
        <taxon>Betaproteobacteria</taxon>
        <taxon>Nitrosomonadales</taxon>
        <taxon>Nitrosomonadaceae</taxon>
        <taxon>Nitrosospira</taxon>
    </lineage>
</organism>
<feature type="region of interest" description="Disordered" evidence="1">
    <location>
        <begin position="124"/>
        <end position="144"/>
    </location>
</feature>